<evidence type="ECO:0000256" key="5">
    <source>
        <dbReference type="SAM" id="SignalP"/>
    </source>
</evidence>
<dbReference type="PANTHER" id="PTHR11709:SF71">
    <property type="entry name" value="OXIDOREDUCTASE TPCJ"/>
    <property type="match status" value="1"/>
</dbReference>
<dbReference type="Proteomes" id="UP000664521">
    <property type="component" value="Unassembled WGS sequence"/>
</dbReference>
<comment type="caution">
    <text evidence="9">The sequence shown here is derived from an EMBL/GenBank/DDBJ whole genome shotgun (WGS) entry which is preliminary data.</text>
</comment>
<dbReference type="InterPro" id="IPR011706">
    <property type="entry name" value="Cu-oxidase_C"/>
</dbReference>
<accession>A0A8H3FXC5</accession>
<evidence type="ECO:0008006" key="11">
    <source>
        <dbReference type="Google" id="ProtNLM"/>
    </source>
</evidence>
<evidence type="ECO:0000256" key="4">
    <source>
        <dbReference type="ARBA" id="ARBA00023008"/>
    </source>
</evidence>
<dbReference type="FunFam" id="2.60.40.420:FF:000021">
    <property type="entry name" value="Extracellular dihydrogeodin oxidase/laccase"/>
    <property type="match status" value="1"/>
</dbReference>
<dbReference type="Gene3D" id="2.60.40.420">
    <property type="entry name" value="Cupredoxins - blue copper proteins"/>
    <property type="match status" value="3"/>
</dbReference>
<feature type="domain" description="Plastocyanin-like" evidence="6">
    <location>
        <begin position="243"/>
        <end position="377"/>
    </location>
</feature>
<evidence type="ECO:0000259" key="7">
    <source>
        <dbReference type="Pfam" id="PF07731"/>
    </source>
</evidence>
<evidence type="ECO:0000256" key="3">
    <source>
        <dbReference type="ARBA" id="ARBA00023002"/>
    </source>
</evidence>
<evidence type="ECO:0000259" key="6">
    <source>
        <dbReference type="Pfam" id="PF00394"/>
    </source>
</evidence>
<feature type="domain" description="Plastocyanin-like" evidence="7">
    <location>
        <begin position="511"/>
        <end position="641"/>
    </location>
</feature>
<dbReference type="GO" id="GO:0016491">
    <property type="term" value="F:oxidoreductase activity"/>
    <property type="evidence" value="ECO:0007669"/>
    <property type="project" value="UniProtKB-KW"/>
</dbReference>
<comment type="similarity">
    <text evidence="1">Belongs to the multicopper oxidase family.</text>
</comment>
<gene>
    <name evidence="9" type="ORF">HETSPECPRED_008393</name>
</gene>
<dbReference type="GO" id="GO:0005507">
    <property type="term" value="F:copper ion binding"/>
    <property type="evidence" value="ECO:0007669"/>
    <property type="project" value="InterPro"/>
</dbReference>
<keyword evidence="2" id="KW-0479">Metal-binding</keyword>
<dbReference type="PROSITE" id="PS00080">
    <property type="entry name" value="MULTICOPPER_OXIDASE2"/>
    <property type="match status" value="1"/>
</dbReference>
<dbReference type="InterPro" id="IPR033138">
    <property type="entry name" value="Cu_oxidase_CS"/>
</dbReference>
<feature type="domain" description="Plastocyanin-like" evidence="8">
    <location>
        <begin position="119"/>
        <end position="232"/>
    </location>
</feature>
<dbReference type="SUPFAM" id="SSF49503">
    <property type="entry name" value="Cupredoxins"/>
    <property type="match status" value="3"/>
</dbReference>
<dbReference type="InterPro" id="IPR045087">
    <property type="entry name" value="Cu-oxidase_fam"/>
</dbReference>
<dbReference type="CDD" id="cd13880">
    <property type="entry name" value="CuRO_2_MaLCC_like"/>
    <property type="match status" value="1"/>
</dbReference>
<keyword evidence="4" id="KW-0186">Copper</keyword>
<dbReference type="InterPro" id="IPR011707">
    <property type="entry name" value="Cu-oxidase-like_N"/>
</dbReference>
<dbReference type="InterPro" id="IPR001117">
    <property type="entry name" value="Cu-oxidase_2nd"/>
</dbReference>
<evidence type="ECO:0000313" key="9">
    <source>
        <dbReference type="EMBL" id="CAF9932539.1"/>
    </source>
</evidence>
<dbReference type="OrthoDB" id="2121828at2759"/>
<evidence type="ECO:0000313" key="10">
    <source>
        <dbReference type="Proteomes" id="UP000664521"/>
    </source>
</evidence>
<dbReference type="AlphaFoldDB" id="A0A8H3FXC5"/>
<dbReference type="CDD" id="cd13854">
    <property type="entry name" value="CuRO_1_MaLCC_like"/>
    <property type="match status" value="1"/>
</dbReference>
<evidence type="ECO:0000259" key="8">
    <source>
        <dbReference type="Pfam" id="PF07732"/>
    </source>
</evidence>
<reference evidence="9" key="1">
    <citation type="submission" date="2021-03" db="EMBL/GenBank/DDBJ databases">
        <authorList>
            <person name="Tagirdzhanova G."/>
        </authorList>
    </citation>
    <scope>NUCLEOTIDE SEQUENCE</scope>
</reference>
<dbReference type="Pfam" id="PF07732">
    <property type="entry name" value="Cu-oxidase_3"/>
    <property type="match status" value="1"/>
</dbReference>
<dbReference type="Pfam" id="PF07731">
    <property type="entry name" value="Cu-oxidase_2"/>
    <property type="match status" value="1"/>
</dbReference>
<keyword evidence="3" id="KW-0560">Oxidoreductase</keyword>
<dbReference type="InterPro" id="IPR002355">
    <property type="entry name" value="Cu_oxidase_Cu_BS"/>
</dbReference>
<name>A0A8H3FXC5_9LECA</name>
<dbReference type="EMBL" id="CAJPDS010000063">
    <property type="protein sequence ID" value="CAF9932539.1"/>
    <property type="molecule type" value="Genomic_DNA"/>
</dbReference>
<feature type="signal peptide" evidence="5">
    <location>
        <begin position="1"/>
        <end position="20"/>
    </location>
</feature>
<evidence type="ECO:0000256" key="1">
    <source>
        <dbReference type="ARBA" id="ARBA00010609"/>
    </source>
</evidence>
<dbReference type="PANTHER" id="PTHR11709">
    <property type="entry name" value="MULTI-COPPER OXIDASE"/>
    <property type="match status" value="1"/>
</dbReference>
<sequence length="686" mass="76272">MKLLRDCWAALLELFNVVTLSPNLQPASQQPLQGNLGADLNHVASGGPIFSPPSHPQDPESLIKCDYSQMGNQWQPCSTNHSRECWLAGPGGQQFDILTDYETKFPIGITRKYTIVADEATINADGVVLEEGKLFNKEYPGPWIQACWGDILEITVKNNLQFNGTTIHWHGIRQLQSLEMDGVNGVTQCPIAPGESYTYRFRAMQYGTSWYHSHYSLQYGDGMAGPLTIHGPSAANYDYPKDPILMTDWNHRSGFQDFQVELTGPGPPIMDSILLNGQVMLVAQDMDSSTILLSNEYEPPEVALLTDETEAENWGQGKKYLLRLINTSVATTFVFSIDNHNLTVMSSDFVPIEPYVTDHVTIGIGQRYHVVVEASPKNATGLPDLREAFWMRTIPALGCQNFQLGGVPDERQGIVYYKKGSTDYPFTPRGGFGLNCSDEPYNKLHPKIGWQVPRVELPDLEQKNVDLFEVGRDKPLAGEGEPLPTDTFVRWAIGPEPLYLNFSEPTILNLENKEWKDDYVVIPKPATNGSWIYLLIIGNATGLPPNPNPRQFIAAAHPIHLHGHDFALLQQSNAPLNISGGSSNIKLNFDNPPRRDVVLLPGGGFVVIAFKADNPGAWLIHCHIAWHASSGLAMQILESQDELRKELTPARLAPVEKGCATWDKWFSNPNNLWNANVSFFQDDSGI</sequence>
<keyword evidence="10" id="KW-1185">Reference proteome</keyword>
<protein>
    <recommendedName>
        <fullName evidence="11">Laccase</fullName>
    </recommendedName>
</protein>
<feature type="chain" id="PRO_5034689345" description="Laccase" evidence="5">
    <location>
        <begin position="21"/>
        <end position="686"/>
    </location>
</feature>
<organism evidence="9 10">
    <name type="scientific">Heterodermia speciosa</name>
    <dbReference type="NCBI Taxonomy" id="116794"/>
    <lineage>
        <taxon>Eukaryota</taxon>
        <taxon>Fungi</taxon>
        <taxon>Dikarya</taxon>
        <taxon>Ascomycota</taxon>
        <taxon>Pezizomycotina</taxon>
        <taxon>Lecanoromycetes</taxon>
        <taxon>OSLEUM clade</taxon>
        <taxon>Lecanoromycetidae</taxon>
        <taxon>Caliciales</taxon>
        <taxon>Physciaceae</taxon>
        <taxon>Heterodermia</taxon>
    </lineage>
</organism>
<dbReference type="CDD" id="cd13901">
    <property type="entry name" value="CuRO_3_MaLCC_like"/>
    <property type="match status" value="1"/>
</dbReference>
<keyword evidence="5" id="KW-0732">Signal</keyword>
<proteinExistence type="inferred from homology"/>
<dbReference type="InterPro" id="IPR008972">
    <property type="entry name" value="Cupredoxin"/>
</dbReference>
<dbReference type="PROSITE" id="PS00079">
    <property type="entry name" value="MULTICOPPER_OXIDASE1"/>
    <property type="match status" value="1"/>
</dbReference>
<dbReference type="Pfam" id="PF00394">
    <property type="entry name" value="Cu-oxidase"/>
    <property type="match status" value="1"/>
</dbReference>
<evidence type="ECO:0000256" key="2">
    <source>
        <dbReference type="ARBA" id="ARBA00022723"/>
    </source>
</evidence>